<keyword evidence="1 2" id="KW-0436">Ligase</keyword>
<protein>
    <recommendedName>
        <fullName evidence="2">Putative cysteine ligase BshC</fullName>
        <ecNumber evidence="2">6.-.-.-</ecNumber>
    </recommendedName>
</protein>
<evidence type="ECO:0000313" key="6">
    <source>
        <dbReference type="Proteomes" id="UP000278351"/>
    </source>
</evidence>
<dbReference type="EC" id="6.-.-.-" evidence="2"/>
<evidence type="ECO:0000256" key="2">
    <source>
        <dbReference type="HAMAP-Rule" id="MF_01867"/>
    </source>
</evidence>
<dbReference type="GO" id="GO:0016874">
    <property type="term" value="F:ligase activity"/>
    <property type="evidence" value="ECO:0007669"/>
    <property type="project" value="UniProtKB-UniRule"/>
</dbReference>
<dbReference type="InterPro" id="IPR055399">
    <property type="entry name" value="CC_BshC"/>
</dbReference>
<dbReference type="Proteomes" id="UP000278351">
    <property type="component" value="Unassembled WGS sequence"/>
</dbReference>
<dbReference type="NCBIfam" id="TIGR03998">
    <property type="entry name" value="thiol_BshC"/>
    <property type="match status" value="1"/>
</dbReference>
<organism evidence="5 6">
    <name type="scientific">Chitinophaga lutea</name>
    <dbReference type="NCBI Taxonomy" id="2488634"/>
    <lineage>
        <taxon>Bacteria</taxon>
        <taxon>Pseudomonadati</taxon>
        <taxon>Bacteroidota</taxon>
        <taxon>Chitinophagia</taxon>
        <taxon>Chitinophagales</taxon>
        <taxon>Chitinophagaceae</taxon>
        <taxon>Chitinophaga</taxon>
    </lineage>
</organism>
<dbReference type="AlphaFoldDB" id="A0A3N4PU86"/>
<dbReference type="HAMAP" id="MF_01867">
    <property type="entry name" value="BshC"/>
    <property type="match status" value="1"/>
</dbReference>
<feature type="domain" description="Bacillithiol biosynthesis BshC C-terminal coiled-coil" evidence="4">
    <location>
        <begin position="394"/>
        <end position="547"/>
    </location>
</feature>
<name>A0A3N4PU86_9BACT</name>
<keyword evidence="6" id="KW-1185">Reference proteome</keyword>
<evidence type="ECO:0000256" key="1">
    <source>
        <dbReference type="ARBA" id="ARBA00022598"/>
    </source>
</evidence>
<accession>A0A3N4PU86</accession>
<proteinExistence type="inferred from homology"/>
<dbReference type="EMBL" id="RPDH01000002">
    <property type="protein sequence ID" value="RPE08591.1"/>
    <property type="molecule type" value="Genomic_DNA"/>
</dbReference>
<comment type="similarity">
    <text evidence="2">Belongs to the BshC family.</text>
</comment>
<sequence length="550" mass="63258">MFVHSNFALVTNNITANITAPLSCYHVPIADTGYFSPLIADFLTGREPLRSFYEYNPLQPDFKRAMLLKAEQPLRRDILADALYHQYKGIEIREEVRANIGLLQATNTFTVCTAHQPNIFTGYLYFVYKILQTIKLAQDLQRQYPDKHFVPVYYMGSEDADLDELGSIFLDGGKLTWNTEQTGAVGRMETKGLETLIEQIGNSIGYAPHAPELLEMLKKAYLGHSNIQEATLSLVNDLFGCYGLVVLIPDNPAFKQQLIPVMEEELWRQSSEAIVSKTIANLSEHYKVQANPREINLFYLDRNIRQRIVKDGELWRILHTSLSFTGEELKKELYEHPERFSPNVILRGILQETILPNIAFIGGGGEVAYWLELKDLFRHHKVPYPVILLRNSFLWINKDQHDRQQKLGIKTDGLFEDTGLLINRYVHEHTNAALVLREEYAAIEKLFSAIEEKAKSIDITLVATTNAEKSRAIKSIGKLEHKFLRAEKKKFEWQAEQINQLKARLFPGNSLQERKENFLPYYAQYGPAFFDHLLRFLNPVTDQFCIIAEE</sequence>
<dbReference type="InterPro" id="IPR011199">
    <property type="entry name" value="Bacillithiol_biosynth_BshC"/>
</dbReference>
<reference evidence="5 6" key="1">
    <citation type="submission" date="2018-11" db="EMBL/GenBank/DDBJ databases">
        <title>Chitinophaga lutea sp.nov., isolate from arsenic contaminated soil.</title>
        <authorList>
            <person name="Zong Y."/>
        </authorList>
    </citation>
    <scope>NUCLEOTIDE SEQUENCE [LARGE SCALE GENOMIC DNA]</scope>
    <source>
        <strain evidence="5 6">ZY74</strain>
    </source>
</reference>
<dbReference type="Pfam" id="PF10079">
    <property type="entry name" value="Rossmann-like_BshC"/>
    <property type="match status" value="1"/>
</dbReference>
<comment type="caution">
    <text evidence="5">The sequence shown here is derived from an EMBL/GenBank/DDBJ whole genome shotgun (WGS) entry which is preliminary data.</text>
</comment>
<evidence type="ECO:0000259" key="4">
    <source>
        <dbReference type="Pfam" id="PF24850"/>
    </source>
</evidence>
<dbReference type="PIRSF" id="PIRSF012535">
    <property type="entry name" value="UCP012535"/>
    <property type="match status" value="1"/>
</dbReference>
<feature type="domain" description="Bacillithiol biosynthesis BshC N-terminal Rossmann-like" evidence="3">
    <location>
        <begin position="26"/>
        <end position="391"/>
    </location>
</feature>
<gene>
    <name evidence="2 5" type="primary">bshC</name>
    <name evidence="5" type="ORF">EGT74_16245</name>
</gene>
<dbReference type="Pfam" id="PF24850">
    <property type="entry name" value="CC_BshC"/>
    <property type="match status" value="1"/>
</dbReference>
<evidence type="ECO:0000259" key="3">
    <source>
        <dbReference type="Pfam" id="PF10079"/>
    </source>
</evidence>
<evidence type="ECO:0000313" key="5">
    <source>
        <dbReference type="EMBL" id="RPE08591.1"/>
    </source>
</evidence>
<dbReference type="InterPro" id="IPR055398">
    <property type="entry name" value="Rossmann-like_BshC"/>
</dbReference>